<organism evidence="2 3">
    <name type="scientific">Acinetobacter bereziniae NIPH 3</name>
    <dbReference type="NCBI Taxonomy" id="1217651"/>
    <lineage>
        <taxon>Bacteria</taxon>
        <taxon>Pseudomonadati</taxon>
        <taxon>Pseudomonadota</taxon>
        <taxon>Gammaproteobacteria</taxon>
        <taxon>Moraxellales</taxon>
        <taxon>Moraxellaceae</taxon>
        <taxon>Acinetobacter</taxon>
    </lineage>
</organism>
<comment type="caution">
    <text evidence="2">The sequence shown here is derived from an EMBL/GenBank/DDBJ whole genome shotgun (WGS) entry which is preliminary data.</text>
</comment>
<reference evidence="2 3" key="1">
    <citation type="submission" date="2013-02" db="EMBL/GenBank/DDBJ databases">
        <title>The Genome Sequence of Acinetobacter bereziniae NIPH 3.</title>
        <authorList>
            <consortium name="The Broad Institute Genome Sequencing Platform"/>
            <consortium name="The Broad Institute Genome Sequencing Center for Infectious Disease"/>
            <person name="Cerqueira G."/>
            <person name="Feldgarden M."/>
            <person name="Courvalin P."/>
            <person name="Perichon B."/>
            <person name="Grillot-Courvalin C."/>
            <person name="Clermont D."/>
            <person name="Rocha E."/>
            <person name="Yoon E.-J."/>
            <person name="Nemec A."/>
            <person name="Walker B."/>
            <person name="Young S.K."/>
            <person name="Zeng Q."/>
            <person name="Gargeya S."/>
            <person name="Fitzgerald M."/>
            <person name="Haas B."/>
            <person name="Abouelleil A."/>
            <person name="Alvarado L."/>
            <person name="Arachchi H.M."/>
            <person name="Berlin A.M."/>
            <person name="Chapman S.B."/>
            <person name="Dewar J."/>
            <person name="Goldberg J."/>
            <person name="Griggs A."/>
            <person name="Gujja S."/>
            <person name="Hansen M."/>
            <person name="Howarth C."/>
            <person name="Imamovic A."/>
            <person name="Larimer J."/>
            <person name="McCowan C."/>
            <person name="Murphy C."/>
            <person name="Neiman D."/>
            <person name="Pearson M."/>
            <person name="Priest M."/>
            <person name="Roberts A."/>
            <person name="Saif S."/>
            <person name="Shea T."/>
            <person name="Sisk P."/>
            <person name="Sykes S."/>
            <person name="Wortman J."/>
            <person name="Nusbaum C."/>
            <person name="Birren B."/>
        </authorList>
    </citation>
    <scope>NUCLEOTIDE SEQUENCE [LARGE SCALE GENOMIC DNA]</scope>
    <source>
        <strain evidence="2 3">NIPH 3</strain>
    </source>
</reference>
<dbReference type="PATRIC" id="fig|1217651.3.peg.1517"/>
<dbReference type="Proteomes" id="UP000013270">
    <property type="component" value="Unassembled WGS sequence"/>
</dbReference>
<name>N8YSP1_ACIBZ</name>
<dbReference type="HOGENOM" id="CLU_2730707_0_0_6"/>
<dbReference type="EMBL" id="APPK01000026">
    <property type="protein sequence ID" value="ENV22543.1"/>
    <property type="molecule type" value="Genomic_DNA"/>
</dbReference>
<proteinExistence type="predicted"/>
<evidence type="ECO:0000256" key="1">
    <source>
        <dbReference type="SAM" id="Phobius"/>
    </source>
</evidence>
<keyword evidence="1" id="KW-0472">Membrane</keyword>
<sequence>MIFFDFLLMLELRTVSLNPIYFALTSIFFSSILIILLWYQNINIFICIFIGFLILWERYLIFKIKNAGFKL</sequence>
<dbReference type="AlphaFoldDB" id="N8YSP1"/>
<evidence type="ECO:0000313" key="3">
    <source>
        <dbReference type="Proteomes" id="UP000013270"/>
    </source>
</evidence>
<feature type="transmembrane region" description="Helical" evidence="1">
    <location>
        <begin position="44"/>
        <end position="62"/>
    </location>
</feature>
<gene>
    <name evidence="2" type="ORF">F963_01537</name>
</gene>
<protein>
    <submittedName>
        <fullName evidence="2">Uncharacterized protein</fullName>
    </submittedName>
</protein>
<accession>N8YSP1</accession>
<keyword evidence="1" id="KW-1133">Transmembrane helix</keyword>
<keyword evidence="1" id="KW-0812">Transmembrane</keyword>
<evidence type="ECO:0000313" key="2">
    <source>
        <dbReference type="EMBL" id="ENV22543.1"/>
    </source>
</evidence>
<feature type="transmembrane region" description="Helical" evidence="1">
    <location>
        <begin position="20"/>
        <end position="39"/>
    </location>
</feature>